<sequence>MSKQPKTIIGRKERISLPGLGLDSVWAKVDTGAYTSALHAEHIRLEEKKGKEVLVFQVLMSGHKKFTGEEVVFENFREKKVKNSFGQAEIRYLIETELELGGKKFQAEFTLTDRSKMKNAILLGRKILKGRFLVDVDSINLSKNQKSIDS</sequence>
<dbReference type="SUPFAM" id="SSF50630">
    <property type="entry name" value="Acid proteases"/>
    <property type="match status" value="1"/>
</dbReference>
<dbReference type="Proteomes" id="UP000295438">
    <property type="component" value="Unassembled WGS sequence"/>
</dbReference>
<protein>
    <submittedName>
        <fullName evidence="2">ATP-dependent zinc protease</fullName>
    </submittedName>
</protein>
<proteinExistence type="predicted"/>
<keyword evidence="2" id="KW-0645">Protease</keyword>
<dbReference type="GO" id="GO:0006508">
    <property type="term" value="P:proteolysis"/>
    <property type="evidence" value="ECO:0007669"/>
    <property type="project" value="UniProtKB-KW"/>
</dbReference>
<dbReference type="PANTHER" id="PTHR38037:SF2">
    <property type="entry name" value="ATP-DEPENDENT ZINC PROTEASE DOMAIN-CONTAINING PROTEIN-RELATED"/>
    <property type="match status" value="1"/>
</dbReference>
<dbReference type="PANTHER" id="PTHR38037">
    <property type="entry name" value="ZN_PROTEASE DOMAIN-CONTAINING PROTEIN"/>
    <property type="match status" value="1"/>
</dbReference>
<dbReference type="RefSeq" id="WP_133389648.1">
    <property type="nucleotide sequence ID" value="NZ_SMUW01000023.1"/>
</dbReference>
<gene>
    <name evidence="2" type="ORF">E1898_02130</name>
</gene>
<dbReference type="InterPro" id="IPR008503">
    <property type="entry name" value="Asp_endopeptidase"/>
</dbReference>
<reference evidence="2 3" key="1">
    <citation type="submission" date="2019-03" db="EMBL/GenBank/DDBJ databases">
        <title>Algoriphagus aquimaris sp. nov., isolated form marine sediment in Pohang, Korea.</title>
        <authorList>
            <person name="Kim J."/>
            <person name="Yoon S.-H."/>
            <person name="Lee S.-S."/>
        </authorList>
    </citation>
    <scope>NUCLEOTIDE SEQUENCE [LARGE SCALE GENOMIC DNA]</scope>
    <source>
        <strain evidence="2 3">F21</strain>
    </source>
</reference>
<organism evidence="2 3">
    <name type="scientific">Algoriphagus formosus</name>
    <dbReference type="NCBI Taxonomy" id="2007308"/>
    <lineage>
        <taxon>Bacteria</taxon>
        <taxon>Pseudomonadati</taxon>
        <taxon>Bacteroidota</taxon>
        <taxon>Cytophagia</taxon>
        <taxon>Cytophagales</taxon>
        <taxon>Cyclobacteriaceae</taxon>
        <taxon>Algoriphagus</taxon>
    </lineage>
</organism>
<keyword evidence="2" id="KW-0378">Hydrolase</keyword>
<dbReference type="Gene3D" id="2.40.70.10">
    <property type="entry name" value="Acid Proteases"/>
    <property type="match status" value="1"/>
</dbReference>
<feature type="domain" description="Retropepsin-like aspartic endopeptidase" evidence="1">
    <location>
        <begin position="8"/>
        <end position="138"/>
    </location>
</feature>
<dbReference type="Pfam" id="PF05618">
    <property type="entry name" value="Zn_protease"/>
    <property type="match status" value="1"/>
</dbReference>
<dbReference type="EMBL" id="SMUW01000023">
    <property type="protein sequence ID" value="TDK49938.1"/>
    <property type="molecule type" value="Genomic_DNA"/>
</dbReference>
<name>A0A4R5VCA1_9BACT</name>
<keyword evidence="3" id="KW-1185">Reference proteome</keyword>
<accession>A0A4R5VCA1</accession>
<dbReference type="AlphaFoldDB" id="A0A4R5VCA1"/>
<dbReference type="InterPro" id="IPR021109">
    <property type="entry name" value="Peptidase_aspartic_dom_sf"/>
</dbReference>
<evidence type="ECO:0000313" key="3">
    <source>
        <dbReference type="Proteomes" id="UP000295438"/>
    </source>
</evidence>
<dbReference type="GO" id="GO:0008233">
    <property type="term" value="F:peptidase activity"/>
    <property type="evidence" value="ECO:0007669"/>
    <property type="project" value="UniProtKB-KW"/>
</dbReference>
<evidence type="ECO:0000259" key="1">
    <source>
        <dbReference type="Pfam" id="PF05618"/>
    </source>
</evidence>
<comment type="caution">
    <text evidence="2">The sequence shown here is derived from an EMBL/GenBank/DDBJ whole genome shotgun (WGS) entry which is preliminary data.</text>
</comment>
<evidence type="ECO:0000313" key="2">
    <source>
        <dbReference type="EMBL" id="TDK49938.1"/>
    </source>
</evidence>